<feature type="region of interest" description="Disordered" evidence="1">
    <location>
        <begin position="1"/>
        <end position="106"/>
    </location>
</feature>
<evidence type="ECO:0000256" key="1">
    <source>
        <dbReference type="SAM" id="MobiDB-lite"/>
    </source>
</evidence>
<proteinExistence type="predicted"/>
<reference evidence="2" key="2">
    <citation type="journal article" date="2015" name="Data Brief">
        <title>Shoot transcriptome of the giant reed, Arundo donax.</title>
        <authorList>
            <person name="Barrero R.A."/>
            <person name="Guerrero F.D."/>
            <person name="Moolhuijzen P."/>
            <person name="Goolsby J.A."/>
            <person name="Tidwell J."/>
            <person name="Bellgard S.E."/>
            <person name="Bellgard M.I."/>
        </authorList>
    </citation>
    <scope>NUCLEOTIDE SEQUENCE</scope>
    <source>
        <tissue evidence="2">Shoot tissue taken approximately 20 cm above the soil surface</tissue>
    </source>
</reference>
<dbReference type="EMBL" id="GBRH01251007">
    <property type="protein sequence ID" value="JAD46888.1"/>
    <property type="molecule type" value="Transcribed_RNA"/>
</dbReference>
<organism evidence="2">
    <name type="scientific">Arundo donax</name>
    <name type="common">Giant reed</name>
    <name type="synonym">Donax arundinaceus</name>
    <dbReference type="NCBI Taxonomy" id="35708"/>
    <lineage>
        <taxon>Eukaryota</taxon>
        <taxon>Viridiplantae</taxon>
        <taxon>Streptophyta</taxon>
        <taxon>Embryophyta</taxon>
        <taxon>Tracheophyta</taxon>
        <taxon>Spermatophyta</taxon>
        <taxon>Magnoliopsida</taxon>
        <taxon>Liliopsida</taxon>
        <taxon>Poales</taxon>
        <taxon>Poaceae</taxon>
        <taxon>PACMAD clade</taxon>
        <taxon>Arundinoideae</taxon>
        <taxon>Arundineae</taxon>
        <taxon>Arundo</taxon>
    </lineage>
</organism>
<dbReference type="AlphaFoldDB" id="A0A0A9AAB4"/>
<protein>
    <submittedName>
        <fullName evidence="2">Uncharacterized protein</fullName>
    </submittedName>
</protein>
<feature type="compositionally biased region" description="Basic residues" evidence="1">
    <location>
        <begin position="63"/>
        <end position="78"/>
    </location>
</feature>
<name>A0A0A9AAB4_ARUDO</name>
<evidence type="ECO:0000313" key="2">
    <source>
        <dbReference type="EMBL" id="JAD46888.1"/>
    </source>
</evidence>
<accession>A0A0A9AAB4</accession>
<sequence>MSLSQSHEQMAGMTSWPPHQQPCWPPRRRGRGEAAFRPCRGDPQLGRDTRAPHRGFAPPSRPPRPRRAPTRCPPRRPPHPPLLSSCPGRQRRRGVPGPTCGGRRTPMARAVLRGETEATGAPFFPWIRLPSLGFGRRRG</sequence>
<reference evidence="2" key="1">
    <citation type="submission" date="2014-09" db="EMBL/GenBank/DDBJ databases">
        <authorList>
            <person name="Magalhaes I.L.F."/>
            <person name="Oliveira U."/>
            <person name="Santos F.R."/>
            <person name="Vidigal T.H.D.A."/>
            <person name="Brescovit A.D."/>
            <person name="Santos A.J."/>
        </authorList>
    </citation>
    <scope>NUCLEOTIDE SEQUENCE</scope>
    <source>
        <tissue evidence="2">Shoot tissue taken approximately 20 cm above the soil surface</tissue>
    </source>
</reference>